<name>A0A2L1UXU6_9GAMM</name>
<feature type="region of interest" description="Disordered" evidence="5">
    <location>
        <begin position="1"/>
        <end position="26"/>
    </location>
</feature>
<dbReference type="PANTHER" id="PTHR30055:SF234">
    <property type="entry name" value="HTH-TYPE TRANSCRIPTIONAL REGULATOR BETI"/>
    <property type="match status" value="1"/>
</dbReference>
<dbReference type="PANTHER" id="PTHR30055">
    <property type="entry name" value="HTH-TYPE TRANSCRIPTIONAL REGULATOR RUTR"/>
    <property type="match status" value="1"/>
</dbReference>
<dbReference type="Proteomes" id="UP000239197">
    <property type="component" value="Plasmid unnamed1"/>
</dbReference>
<geneLocation type="plasmid" evidence="7 8">
    <name>unnamed1</name>
</geneLocation>
<dbReference type="InterPro" id="IPR001647">
    <property type="entry name" value="HTH_TetR"/>
</dbReference>
<reference evidence="8" key="1">
    <citation type="submission" date="2017-01" db="EMBL/GenBank/DDBJ databases">
        <title>Genome sequence of Rouxiella sp. ERMR1:05.</title>
        <authorList>
            <person name="Kumar R."/>
            <person name="Singh D."/>
            <person name="Kumar S."/>
        </authorList>
    </citation>
    <scope>NUCLEOTIDE SEQUENCE [LARGE SCALE GENOMIC DNA]</scope>
    <source>
        <strain evidence="8">ERMR1:05</strain>
        <plasmid evidence="8">unnamed1</plasmid>
    </source>
</reference>
<dbReference type="Gene3D" id="1.10.357.10">
    <property type="entry name" value="Tetracycline Repressor, domain 2"/>
    <property type="match status" value="1"/>
</dbReference>
<dbReference type="InterPro" id="IPR039536">
    <property type="entry name" value="TetR_C_Proteobacteria"/>
</dbReference>
<keyword evidence="2 4" id="KW-0238">DNA-binding</keyword>
<dbReference type="Pfam" id="PF14246">
    <property type="entry name" value="TetR_C_7"/>
    <property type="match status" value="1"/>
</dbReference>
<dbReference type="GO" id="GO:0003700">
    <property type="term" value="F:DNA-binding transcription factor activity"/>
    <property type="evidence" value="ECO:0007669"/>
    <property type="project" value="TreeGrafter"/>
</dbReference>
<keyword evidence="1" id="KW-0805">Transcription regulation</keyword>
<evidence type="ECO:0000256" key="1">
    <source>
        <dbReference type="ARBA" id="ARBA00023015"/>
    </source>
</evidence>
<dbReference type="AlphaFoldDB" id="A0A2L1UXU6"/>
<dbReference type="GO" id="GO:0000976">
    <property type="term" value="F:transcription cis-regulatory region binding"/>
    <property type="evidence" value="ECO:0007669"/>
    <property type="project" value="TreeGrafter"/>
</dbReference>
<dbReference type="InterPro" id="IPR009057">
    <property type="entry name" value="Homeodomain-like_sf"/>
</dbReference>
<evidence type="ECO:0000256" key="3">
    <source>
        <dbReference type="ARBA" id="ARBA00023163"/>
    </source>
</evidence>
<dbReference type="KEGG" id="rox:BV494_23000"/>
<protein>
    <submittedName>
        <fullName evidence="7">TetR family transcriptional regulator</fullName>
    </submittedName>
</protein>
<dbReference type="PRINTS" id="PR00455">
    <property type="entry name" value="HTHTETR"/>
</dbReference>
<dbReference type="PROSITE" id="PS50977">
    <property type="entry name" value="HTH_TETR_2"/>
    <property type="match status" value="1"/>
</dbReference>
<dbReference type="EMBL" id="CP019063">
    <property type="protein sequence ID" value="AVF37772.1"/>
    <property type="molecule type" value="Genomic_DNA"/>
</dbReference>
<evidence type="ECO:0000256" key="2">
    <source>
        <dbReference type="ARBA" id="ARBA00023125"/>
    </source>
</evidence>
<evidence type="ECO:0000313" key="8">
    <source>
        <dbReference type="Proteomes" id="UP000239197"/>
    </source>
</evidence>
<feature type="DNA-binding region" description="H-T-H motif" evidence="4">
    <location>
        <begin position="48"/>
        <end position="67"/>
    </location>
</feature>
<proteinExistence type="predicted"/>
<evidence type="ECO:0000259" key="6">
    <source>
        <dbReference type="PROSITE" id="PS50977"/>
    </source>
</evidence>
<keyword evidence="8" id="KW-1185">Reference proteome</keyword>
<gene>
    <name evidence="7" type="ORF">BV494_23000</name>
</gene>
<evidence type="ECO:0000256" key="4">
    <source>
        <dbReference type="PROSITE-ProRule" id="PRU00335"/>
    </source>
</evidence>
<feature type="domain" description="HTH tetR-type" evidence="6">
    <location>
        <begin position="25"/>
        <end position="85"/>
    </location>
</feature>
<dbReference type="Pfam" id="PF00440">
    <property type="entry name" value="TetR_N"/>
    <property type="match status" value="1"/>
</dbReference>
<dbReference type="SUPFAM" id="SSF46689">
    <property type="entry name" value="Homeodomain-like"/>
    <property type="match status" value="1"/>
</dbReference>
<keyword evidence="7" id="KW-0614">Plasmid</keyword>
<evidence type="ECO:0000256" key="5">
    <source>
        <dbReference type="SAM" id="MobiDB-lite"/>
    </source>
</evidence>
<sequence length="222" mass="24671">MTSKKGTHMPAAVPKPRGRPSAPQEEVKKQIIDSTMTLLFDKGYDATTIEAVASQAGVAKKTVYRFAKNREELLGLSVRNWTDNYAPLTQLDPKDKSDVLPTLRKLLTAICGQALSESAVKMFRLLNTTFPGKGELLKRYNENGIERGQQLLTDWIIRQQNHGWFPMLPADISAKAILAMCVAEPLRKTAIGLTHTFEDEAVEAHLDSCMQFISLIIDQGSE</sequence>
<organism evidence="7 8">
    <name type="scientific">Rahnella sikkimica</name>
    <dbReference type="NCBI Taxonomy" id="1805933"/>
    <lineage>
        <taxon>Bacteria</taxon>
        <taxon>Pseudomonadati</taxon>
        <taxon>Pseudomonadota</taxon>
        <taxon>Gammaproteobacteria</taxon>
        <taxon>Enterobacterales</taxon>
        <taxon>Yersiniaceae</taxon>
        <taxon>Rahnella</taxon>
    </lineage>
</organism>
<accession>A0A2L1UXU6</accession>
<dbReference type="InterPro" id="IPR050109">
    <property type="entry name" value="HTH-type_TetR-like_transc_reg"/>
</dbReference>
<keyword evidence="3" id="KW-0804">Transcription</keyword>
<evidence type="ECO:0000313" key="7">
    <source>
        <dbReference type="EMBL" id="AVF37772.1"/>
    </source>
</evidence>